<dbReference type="EnsemblBacteria" id="ACA38458">
    <property type="protein sequence ID" value="ACA38458"/>
    <property type="gene ID" value="Bsph_0842"/>
</dbReference>
<dbReference type="EMBL" id="CP000817">
    <property type="protein sequence ID" value="ACA38458.1"/>
    <property type="molecule type" value="Genomic_DNA"/>
</dbReference>
<gene>
    <name evidence="1" type="ordered locus">Bsph_0842</name>
</gene>
<organism evidence="1 2">
    <name type="scientific">Lysinibacillus sphaericus (strain C3-41)</name>
    <dbReference type="NCBI Taxonomy" id="444177"/>
    <lineage>
        <taxon>Bacteria</taxon>
        <taxon>Bacillati</taxon>
        <taxon>Bacillota</taxon>
        <taxon>Bacilli</taxon>
        <taxon>Bacillales</taxon>
        <taxon>Bacillaceae</taxon>
        <taxon>Lysinibacillus</taxon>
    </lineage>
</organism>
<dbReference type="HOGENOM" id="CLU_3235680_0_0_9"/>
<sequence length="43" mass="4986">MQRVNICSNLIEKLKKRIVKGMKTISFARLGKTNVLPRKIFLV</sequence>
<proteinExistence type="predicted"/>
<accession>B1HZ58</accession>
<dbReference type="AlphaFoldDB" id="B1HZ58"/>
<protein>
    <submittedName>
        <fullName evidence="1">Uncharacterized protein</fullName>
    </submittedName>
</protein>
<reference evidence="1 2" key="1">
    <citation type="journal article" date="2008" name="J. Bacteriol.">
        <title>Complete genome sequence of the mosquitocidal bacterium Bacillus sphaericus C3-41 and comparison with those of closely related Bacillus species.</title>
        <authorList>
            <person name="Hu X."/>
            <person name="Fan W."/>
            <person name="Han B."/>
            <person name="Liu H."/>
            <person name="Zheng D."/>
            <person name="Li Q."/>
            <person name="Dong W."/>
            <person name="Yan J."/>
            <person name="Gao M."/>
            <person name="Berry C."/>
            <person name="Yuan Z."/>
        </authorList>
    </citation>
    <scope>NUCLEOTIDE SEQUENCE [LARGE SCALE GENOMIC DNA]</scope>
    <source>
        <strain evidence="1 2">C3-41</strain>
    </source>
</reference>
<name>B1HZ58_LYSSC</name>
<evidence type="ECO:0000313" key="2">
    <source>
        <dbReference type="Proteomes" id="UP000002164"/>
    </source>
</evidence>
<evidence type="ECO:0000313" key="1">
    <source>
        <dbReference type="EMBL" id="ACA38458.1"/>
    </source>
</evidence>
<dbReference type="KEGG" id="lsp:Bsph_0842"/>
<dbReference type="Proteomes" id="UP000002164">
    <property type="component" value="Chromosome"/>
</dbReference>